<reference evidence="2" key="1">
    <citation type="submission" date="2022-11" db="UniProtKB">
        <authorList>
            <consortium name="WormBaseParasite"/>
        </authorList>
    </citation>
    <scope>IDENTIFICATION</scope>
</reference>
<dbReference type="Proteomes" id="UP000887564">
    <property type="component" value="Unplaced"/>
</dbReference>
<dbReference type="AlphaFoldDB" id="A0A914S1S4"/>
<keyword evidence="1" id="KW-1185">Reference proteome</keyword>
<sequence length="81" mass="8968">MIVGNVWSFVEPLDGEEKCTTEKKAFGVEDRRSEVERGENERVPSTSGAISMAELPETDILDSSVSEEGIDLRGRFGQCFL</sequence>
<evidence type="ECO:0000313" key="1">
    <source>
        <dbReference type="Proteomes" id="UP000887564"/>
    </source>
</evidence>
<evidence type="ECO:0000313" key="2">
    <source>
        <dbReference type="WBParaSite" id="PEQ_0001109901-mRNA-1"/>
    </source>
</evidence>
<accession>A0A914S1S4</accession>
<organism evidence="1 2">
    <name type="scientific">Parascaris equorum</name>
    <name type="common">Equine roundworm</name>
    <dbReference type="NCBI Taxonomy" id="6256"/>
    <lineage>
        <taxon>Eukaryota</taxon>
        <taxon>Metazoa</taxon>
        <taxon>Ecdysozoa</taxon>
        <taxon>Nematoda</taxon>
        <taxon>Chromadorea</taxon>
        <taxon>Rhabditida</taxon>
        <taxon>Spirurina</taxon>
        <taxon>Ascaridomorpha</taxon>
        <taxon>Ascaridoidea</taxon>
        <taxon>Ascarididae</taxon>
        <taxon>Parascaris</taxon>
    </lineage>
</organism>
<protein>
    <submittedName>
        <fullName evidence="2">Uncharacterized protein</fullName>
    </submittedName>
</protein>
<proteinExistence type="predicted"/>
<dbReference type="WBParaSite" id="PEQ_0001109901-mRNA-1">
    <property type="protein sequence ID" value="PEQ_0001109901-mRNA-1"/>
    <property type="gene ID" value="PEQ_0001109901"/>
</dbReference>
<name>A0A914S1S4_PAREQ</name>